<evidence type="ECO:0000256" key="1">
    <source>
        <dbReference type="SAM" id="MobiDB-lite"/>
    </source>
</evidence>
<feature type="region of interest" description="Disordered" evidence="1">
    <location>
        <begin position="19"/>
        <end position="67"/>
    </location>
</feature>
<dbReference type="EMBL" id="CH445327">
    <property type="protein sequence ID" value="EAT90516.2"/>
    <property type="molecule type" value="Genomic_DNA"/>
</dbReference>
<dbReference type="AlphaFoldDB" id="Q0V110"/>
<protein>
    <submittedName>
        <fullName evidence="2">Uncharacterized protein</fullName>
    </submittedName>
</protein>
<accession>Q0V110</accession>
<name>Q0V110_PHANO</name>
<dbReference type="GeneID" id="5969766"/>
<evidence type="ECO:0000313" key="3">
    <source>
        <dbReference type="Proteomes" id="UP000001055"/>
    </source>
</evidence>
<proteinExistence type="predicted"/>
<organism evidence="2 3">
    <name type="scientific">Phaeosphaeria nodorum (strain SN15 / ATCC MYA-4574 / FGSC 10173)</name>
    <name type="common">Glume blotch fungus</name>
    <name type="synonym">Parastagonospora nodorum</name>
    <dbReference type="NCBI Taxonomy" id="321614"/>
    <lineage>
        <taxon>Eukaryota</taxon>
        <taxon>Fungi</taxon>
        <taxon>Dikarya</taxon>
        <taxon>Ascomycota</taxon>
        <taxon>Pezizomycotina</taxon>
        <taxon>Dothideomycetes</taxon>
        <taxon>Pleosporomycetidae</taxon>
        <taxon>Pleosporales</taxon>
        <taxon>Pleosporineae</taxon>
        <taxon>Phaeosphaeriaceae</taxon>
        <taxon>Parastagonospora</taxon>
    </lineage>
</organism>
<evidence type="ECO:0000313" key="2">
    <source>
        <dbReference type="EMBL" id="EAT90516.2"/>
    </source>
</evidence>
<dbReference type="KEGG" id="pno:SNOG_02304"/>
<dbReference type="RefSeq" id="XP_001792916.1">
    <property type="nucleotide sequence ID" value="XM_001792864.1"/>
</dbReference>
<dbReference type="Proteomes" id="UP000001055">
    <property type="component" value="Unassembled WGS sequence"/>
</dbReference>
<dbReference type="VEuPathDB" id="FungiDB:JI435_427710"/>
<gene>
    <name evidence="2" type="ORF">SNOG_02304</name>
</gene>
<feature type="compositionally biased region" description="Basic and acidic residues" evidence="1">
    <location>
        <begin position="183"/>
        <end position="203"/>
    </location>
</feature>
<dbReference type="InParanoid" id="Q0V110"/>
<reference evidence="3" key="1">
    <citation type="journal article" date="2007" name="Plant Cell">
        <title>Dothideomycete-plant interactions illuminated by genome sequencing and EST analysis of the wheat pathogen Stagonospora nodorum.</title>
        <authorList>
            <person name="Hane J.K."/>
            <person name="Lowe R.G."/>
            <person name="Solomon P.S."/>
            <person name="Tan K.C."/>
            <person name="Schoch C.L."/>
            <person name="Spatafora J.W."/>
            <person name="Crous P.W."/>
            <person name="Kodira C."/>
            <person name="Birren B.W."/>
            <person name="Galagan J.E."/>
            <person name="Torriani S.F."/>
            <person name="McDonald B.A."/>
            <person name="Oliver R.P."/>
        </authorList>
    </citation>
    <scope>NUCLEOTIDE SEQUENCE [LARGE SCALE GENOMIC DNA]</scope>
    <source>
        <strain evidence="3">SN15 / ATCC MYA-4574 / FGSC 10173</strain>
    </source>
</reference>
<feature type="region of interest" description="Disordered" evidence="1">
    <location>
        <begin position="172"/>
        <end position="203"/>
    </location>
</feature>
<sequence>MTGAKRSHAEVVKDDKAISSLYSSLPEGKPSKRQRKDIDIPVQPTTDSPPVTAKADTNMEEAPDDADAQHDAPVFMSVTAAPTDVGISLPVAVSKPFLKFASKWFEEEDVVLPWDAGGSKEQKRLKGLGLGQENFPLVVSVAVVRATPTRPAPQNRPKPKKEVMTMQTAANESLEVEEDEQEDHVADSHEEEDERKAAEEDHEARLSATILPGHMLDRVRAAVNIFSEELAILDSSASGQSVTLVRAALLEHCGAPHDQYVLKNGYRQARPQALRALANAISPWPRNGLPTHDFDFQEKTLDQGVNSPDVLGVMNQEEVQTTKIDWDMDSMVELYQLCAAMESSIVKDMIANEMRDLYQAHVSQGTVTEFIPPVDFMNTLTHKDNQPFLRLLVDIVIEQNIKHGIVYPESIGSTLFDALRAKTEANHMRGIITRDGKLAQQGRRNALVMMSQREEEKTAFALLRFEQLLRVIDKCHVEGQMFEQPKHKVAQRKLLSIIEKAQWEHRNDWAYFAKFCDMEDEWRSSWFGI</sequence>